<dbReference type="Gene3D" id="2.60.40.1190">
    <property type="match status" value="1"/>
</dbReference>
<dbReference type="SUPFAM" id="SSF49344">
    <property type="entry name" value="CBD9-like"/>
    <property type="match status" value="1"/>
</dbReference>
<proteinExistence type="predicted"/>
<dbReference type="PANTHER" id="PTHR12631">
    <property type="entry name" value="ALPHA-L-IDURONIDASE"/>
    <property type="match status" value="1"/>
</dbReference>
<keyword evidence="2" id="KW-1185">Reference proteome</keyword>
<organism evidence="1 2">
    <name type="scientific">Oligosphaera ethanolica</name>
    <dbReference type="NCBI Taxonomy" id="760260"/>
    <lineage>
        <taxon>Bacteria</taxon>
        <taxon>Pseudomonadati</taxon>
        <taxon>Lentisphaerota</taxon>
        <taxon>Oligosphaeria</taxon>
        <taxon>Oligosphaerales</taxon>
        <taxon>Oligosphaeraceae</taxon>
        <taxon>Oligosphaera</taxon>
    </lineage>
</organism>
<dbReference type="Proteomes" id="UP001238163">
    <property type="component" value="Unassembled WGS sequence"/>
</dbReference>
<name>A0AAE3VJW0_9BACT</name>
<gene>
    <name evidence="1" type="ORF">J3R75_003872</name>
</gene>
<evidence type="ECO:0000313" key="1">
    <source>
        <dbReference type="EMBL" id="MDQ0291765.1"/>
    </source>
</evidence>
<evidence type="ECO:0008006" key="3">
    <source>
        <dbReference type="Google" id="ProtNLM"/>
    </source>
</evidence>
<dbReference type="Gene3D" id="3.20.20.80">
    <property type="entry name" value="Glycosidases"/>
    <property type="match status" value="1"/>
</dbReference>
<comment type="caution">
    <text evidence="1">The sequence shown here is derived from an EMBL/GenBank/DDBJ whole genome shotgun (WGS) entry which is preliminary data.</text>
</comment>
<sequence length="1036" mass="114321">MLKHVIVSGILWALVCVAVVAEPAFKVKGSVFGNLEFTGAPQRIELEFLNNGSFSGPVDEVIRLTDALGYGAAPTIVTVAMTPELKREHVITIPASWDGPFQLRYSLLSRGQVLFSREIRGANYTPVVWQDTDHSLLGCYVWGIHWHGEQLLPVLKNIGVPWVRTIVNWGNMEREQGNMNFASMGKSIGLLDQLGFCIFVNYEYTPSWASRLFEVEGGWQLFADRAEELARRYPTVRVWEVWNEPDFKQNIFGFDTGKGVAEMLKAFYPAVKRGNPKALVAGCGTAGDDPKRIHSFLDSLFANGGGEYFDIYTYHYTSAREANLEKLREYKWSGPVWNTEDSVGGASQASFAHERSLGFVRNTLASAARGVERNFYFICYIPTKSLSSKEEFDHNRLFDNDFLPTSNLWMLQTMGDQLNGYSFARELSLGDGIQGVLLRNAASGEARSVIWRHADGPRALLLSAAAPLAAVGVFGDDLEFTPVGGYCSVPLSMPLYLPGEIQAAAGQPMLAISPPAACFLLGEKRPVDIVLHNPSQQELAGSLVVTVPSGWQAPTPVPIKLGAGESSSVTVLLVPGDLPDETSYVITAKLLVDGNLVAADQLGGRVLPPIAGELTAAFRDGEKRVVLQLRNLGSSAIKGKARLLGTTGGERAFVVEAGNTVPVEFAPELAGDSGKVAVEVTAGKLTRVWEKELAWRRLPPLGQEGEPLVLATRDHFKSSSPVLWRWDGPQDLSSRSTLSWNPEGIRFRAEVTDDLHHHPSAEPSWQEDSLQFFLDGQMYITALTPQGARLAADKGEVPANFVSTVERQGTITVYELLLPKPDGGTWQANDRVRFAFLVNDADANQDREGWIFSPPVNIGAPLERKQVPELILAAPGVVAPEAPVASEAIPASLNPARWQPNAATMDKTVCYDAEEEALVFRSIFAPDCKDRWFYPIYTLTEEDRACRYLTFQVKAIQAPMQSGYHNVQFWLKGGVASGGNFIYRHIDDTYRTHTIDLYTRQPGPLLPEKLFFGLNNRNDDEVTLYIKELRFHNNQQ</sequence>
<evidence type="ECO:0000313" key="2">
    <source>
        <dbReference type="Proteomes" id="UP001238163"/>
    </source>
</evidence>
<protein>
    <recommendedName>
        <fullName evidence="3">Xylan 1,4-beta-xylosidase</fullName>
    </recommendedName>
</protein>
<reference evidence="1" key="1">
    <citation type="submission" date="2023-07" db="EMBL/GenBank/DDBJ databases">
        <title>Genomic Encyclopedia of Type Strains, Phase IV (KMG-IV): sequencing the most valuable type-strain genomes for metagenomic binning, comparative biology and taxonomic classification.</title>
        <authorList>
            <person name="Goeker M."/>
        </authorList>
    </citation>
    <scope>NUCLEOTIDE SEQUENCE</scope>
    <source>
        <strain evidence="1">DSM 24202</strain>
    </source>
</reference>
<dbReference type="InterPro" id="IPR017853">
    <property type="entry name" value="GH"/>
</dbReference>
<dbReference type="EMBL" id="JAUSVL010000001">
    <property type="protein sequence ID" value="MDQ0291765.1"/>
    <property type="molecule type" value="Genomic_DNA"/>
</dbReference>
<dbReference type="RefSeq" id="WP_307265035.1">
    <property type="nucleotide sequence ID" value="NZ_JAUSVL010000001.1"/>
</dbReference>
<accession>A0AAE3VJW0</accession>
<dbReference type="PANTHER" id="PTHR12631:SF10">
    <property type="entry name" value="BETA-XYLOSIDASE-LIKE PROTEIN-RELATED"/>
    <property type="match status" value="1"/>
</dbReference>
<dbReference type="InterPro" id="IPR051923">
    <property type="entry name" value="Glycosyl_Hydrolase_39"/>
</dbReference>
<dbReference type="GO" id="GO:0004553">
    <property type="term" value="F:hydrolase activity, hydrolyzing O-glycosyl compounds"/>
    <property type="evidence" value="ECO:0007669"/>
    <property type="project" value="TreeGrafter"/>
</dbReference>
<dbReference type="SUPFAM" id="SSF51445">
    <property type="entry name" value="(Trans)glycosidases"/>
    <property type="match status" value="1"/>
</dbReference>
<dbReference type="AlphaFoldDB" id="A0AAE3VJW0"/>